<comment type="caution">
    <text evidence="1">The sequence shown here is derived from an EMBL/GenBank/DDBJ whole genome shotgun (WGS) entry which is preliminary data.</text>
</comment>
<dbReference type="AlphaFoldDB" id="A0A090SWU2"/>
<keyword evidence="2" id="KW-1185">Reference proteome</keyword>
<reference evidence="1 2" key="2">
    <citation type="submission" date="2014-09" db="EMBL/GenBank/DDBJ databases">
        <authorList>
            <consortium name="NBRP consortium"/>
            <person name="Sawabe T."/>
            <person name="Meirelles P."/>
            <person name="Nakanishi M."/>
            <person name="Sayaka M."/>
            <person name="Hattori M."/>
            <person name="Ohkuma M."/>
        </authorList>
    </citation>
    <scope>NUCLEOTIDE SEQUENCE [LARGE SCALE GENOMIC DNA]</scope>
    <source>
        <strain evidence="1 2">JCM 19240</strain>
    </source>
</reference>
<evidence type="ECO:0000313" key="2">
    <source>
        <dbReference type="Proteomes" id="UP000029224"/>
    </source>
</evidence>
<proteinExistence type="predicted"/>
<dbReference type="Proteomes" id="UP000029224">
    <property type="component" value="Unassembled WGS sequence"/>
</dbReference>
<protein>
    <submittedName>
        <fullName evidence="1">Uncharacterized protein</fullName>
    </submittedName>
</protein>
<dbReference type="EMBL" id="BBMT01000001">
    <property type="protein sequence ID" value="GAL32240.1"/>
    <property type="molecule type" value="Genomic_DNA"/>
</dbReference>
<sequence length="47" mass="5526">MSQAFTHKQTKRLIYRACLRAESCTTAVTFIGFYRLSRHALSEWCNE</sequence>
<name>A0A090SWU2_9VIBR</name>
<reference evidence="1 2" key="1">
    <citation type="submission" date="2014-09" db="EMBL/GenBank/DDBJ databases">
        <title>Vibrio maritimus JCM 19240. (C210) whole genome shotgun sequence.</title>
        <authorList>
            <person name="Sawabe T."/>
            <person name="Meirelles P."/>
            <person name="Nakanishi M."/>
            <person name="Sayaka M."/>
            <person name="Hattori M."/>
            <person name="Ohkuma M."/>
        </authorList>
    </citation>
    <scope>NUCLEOTIDE SEQUENCE [LARGE SCALE GENOMIC DNA]</scope>
    <source>
        <strain evidence="1 2">JCM 19240</strain>
    </source>
</reference>
<gene>
    <name evidence="1" type="ORF">JCM19240_5671</name>
</gene>
<accession>A0A090SWU2</accession>
<organism evidence="1 2">
    <name type="scientific">Vibrio maritimus</name>
    <dbReference type="NCBI Taxonomy" id="990268"/>
    <lineage>
        <taxon>Bacteria</taxon>
        <taxon>Pseudomonadati</taxon>
        <taxon>Pseudomonadota</taxon>
        <taxon>Gammaproteobacteria</taxon>
        <taxon>Vibrionales</taxon>
        <taxon>Vibrionaceae</taxon>
        <taxon>Vibrio</taxon>
    </lineage>
</organism>
<evidence type="ECO:0000313" key="1">
    <source>
        <dbReference type="EMBL" id="GAL32240.1"/>
    </source>
</evidence>